<evidence type="ECO:0000259" key="5">
    <source>
        <dbReference type="PROSITE" id="PS50004"/>
    </source>
</evidence>
<dbReference type="InterPro" id="IPR041282">
    <property type="entry name" value="FYVE_2"/>
</dbReference>
<evidence type="ECO:0008006" key="9">
    <source>
        <dbReference type="Google" id="ProtNLM"/>
    </source>
</evidence>
<dbReference type="SUPFAM" id="SSF57903">
    <property type="entry name" value="FYVE/PHD zinc finger"/>
    <property type="match status" value="1"/>
</dbReference>
<sequence>MLPGKEMISLAFLTDTERELILAVLQRDEELRQAEERRVRRLKAGLLDIKKKGAKRGSRDYSNRSCGRCQEPLSPLGASQCKGCNHQVCCKCRAVRPNGFWVCSVCAKEAEVKKSTGDWFYDQRVNRFMNSPGHTIVKASLRKRPQMKKRETVGEVLLQSSEMTPRQPAPIPQPRLKKPAPLNTRTDPEASDPPEVRDQEHDSAESVVRANPSTSRAETDSSCQSSSLTRKDKPEGDTTGRSSPTGSEVSTQAAPSKASPSHGSISEPVSLLQRVLPCSGVILFEDEGLFKMSTKHRTQKPAGNGSPPSMLDLHDGSVEVSRGSMGNRSKSVPGLNMQQEEEEEEDIDNLVKFHREATHGSSFSLHSSISKSTLGSMTSLYSEMGDYSCVEVSGDIVFSLSYDERTQTLSILIKECHDLAYGDTARMRSNPYVKCYLLPDKSRQSKRKTTTKRSTVSPTYNETLKFSISHSQLLMRTLQLSVWHYDPFGRNAFLGEVELPLDCRDLGSTHEECVALRGKLSALAQHRGQLVISLKYVATNVPSKDKCKVFSFQKKKRNEDQGELHVLIKEARDLTAAKGGGSSDSFIKGHLLPAKTKAARKKTPIVRMSSNPHYDHTFVYKVVSLEQLKGMCLELTVWDHEDTSSNNFLGGVRLNSGPGMIKGEGPEWSGSTEEEVCLWEKMMQYPGLWAEGTLSLRSSMGYSK</sequence>
<dbReference type="GO" id="GO:0042043">
    <property type="term" value="F:neurexin family protein binding"/>
    <property type="evidence" value="ECO:0007669"/>
    <property type="project" value="TreeGrafter"/>
</dbReference>
<comment type="caution">
    <text evidence="7">The sequence shown here is derived from an EMBL/GenBank/DDBJ whole genome shotgun (WGS) entry which is preliminary data.</text>
</comment>
<accession>A0A9D3QFF1</accession>
<feature type="compositionally biased region" description="Polar residues" evidence="4">
    <location>
        <begin position="211"/>
        <end position="228"/>
    </location>
</feature>
<dbReference type="Pfam" id="PF00168">
    <property type="entry name" value="C2"/>
    <property type="match status" value="2"/>
</dbReference>
<feature type="compositionally biased region" description="Basic and acidic residues" evidence="4">
    <location>
        <begin position="194"/>
        <end position="204"/>
    </location>
</feature>
<dbReference type="PANTHER" id="PTHR45716">
    <property type="entry name" value="BITESIZE, ISOFORM I"/>
    <property type="match status" value="1"/>
</dbReference>
<dbReference type="OrthoDB" id="195679at2759"/>
<dbReference type="PROSITE" id="PS50004">
    <property type="entry name" value="C2"/>
    <property type="match status" value="2"/>
</dbReference>
<dbReference type="InterPro" id="IPR035892">
    <property type="entry name" value="C2_domain_sf"/>
</dbReference>
<evidence type="ECO:0000259" key="6">
    <source>
        <dbReference type="PROSITE" id="PS50916"/>
    </source>
</evidence>
<dbReference type="InterPro" id="IPR013083">
    <property type="entry name" value="Znf_RING/FYVE/PHD"/>
</dbReference>
<dbReference type="InterPro" id="IPR010911">
    <property type="entry name" value="Rab_BD"/>
</dbReference>
<dbReference type="GO" id="GO:0005886">
    <property type="term" value="C:plasma membrane"/>
    <property type="evidence" value="ECO:0007669"/>
    <property type="project" value="TreeGrafter"/>
</dbReference>
<evidence type="ECO:0000313" key="8">
    <source>
        <dbReference type="Proteomes" id="UP001046870"/>
    </source>
</evidence>
<dbReference type="SMART" id="SM00239">
    <property type="entry name" value="C2"/>
    <property type="match status" value="2"/>
</dbReference>
<dbReference type="Gene3D" id="3.30.40.10">
    <property type="entry name" value="Zinc/RING finger domain, C3HC4 (zinc finger)"/>
    <property type="match status" value="1"/>
</dbReference>
<dbReference type="InterPro" id="IPR044134">
    <property type="entry name" value="FYVE_Slp4"/>
</dbReference>
<dbReference type="GO" id="GO:0070382">
    <property type="term" value="C:exocytic vesicle"/>
    <property type="evidence" value="ECO:0007669"/>
    <property type="project" value="TreeGrafter"/>
</dbReference>
<dbReference type="PANTHER" id="PTHR45716:SF4">
    <property type="entry name" value="SYNAPTOTAGMIN-LIKE PROTEIN 4"/>
    <property type="match status" value="1"/>
</dbReference>
<dbReference type="InterPro" id="IPR000008">
    <property type="entry name" value="C2_dom"/>
</dbReference>
<dbReference type="PROSITE" id="PS50916">
    <property type="entry name" value="RABBD"/>
    <property type="match status" value="1"/>
</dbReference>
<dbReference type="SUPFAM" id="SSF49562">
    <property type="entry name" value="C2 domain (Calcium/lipid-binding domain, CaLB)"/>
    <property type="match status" value="2"/>
</dbReference>
<dbReference type="InterPro" id="IPR011011">
    <property type="entry name" value="Znf_FYVE_PHD"/>
</dbReference>
<evidence type="ECO:0000256" key="1">
    <source>
        <dbReference type="ARBA" id="ARBA00004170"/>
    </source>
</evidence>
<keyword evidence="3" id="KW-0472">Membrane</keyword>
<gene>
    <name evidence="7" type="ORF">MATL_G00047180</name>
</gene>
<dbReference type="Gene3D" id="2.60.40.150">
    <property type="entry name" value="C2 domain"/>
    <property type="match status" value="2"/>
</dbReference>
<name>A0A9D3QFF1_MEGAT</name>
<proteinExistence type="predicted"/>
<protein>
    <recommendedName>
        <fullName evidence="9">Synaptotagmin-like 4</fullName>
    </recommendedName>
</protein>
<keyword evidence="8" id="KW-1185">Reference proteome</keyword>
<evidence type="ECO:0000256" key="2">
    <source>
        <dbReference type="ARBA" id="ARBA00022737"/>
    </source>
</evidence>
<feature type="compositionally biased region" description="Polar residues" evidence="4">
    <location>
        <begin position="239"/>
        <end position="264"/>
    </location>
</feature>
<dbReference type="GO" id="GO:0031267">
    <property type="term" value="F:small GTPase binding"/>
    <property type="evidence" value="ECO:0007669"/>
    <property type="project" value="InterPro"/>
</dbReference>
<organism evidence="7 8">
    <name type="scientific">Megalops atlanticus</name>
    <name type="common">Tarpon</name>
    <name type="synonym">Clupea gigantea</name>
    <dbReference type="NCBI Taxonomy" id="7932"/>
    <lineage>
        <taxon>Eukaryota</taxon>
        <taxon>Metazoa</taxon>
        <taxon>Chordata</taxon>
        <taxon>Craniata</taxon>
        <taxon>Vertebrata</taxon>
        <taxon>Euteleostomi</taxon>
        <taxon>Actinopterygii</taxon>
        <taxon>Neopterygii</taxon>
        <taxon>Teleostei</taxon>
        <taxon>Elopiformes</taxon>
        <taxon>Megalopidae</taxon>
        <taxon>Megalops</taxon>
    </lineage>
</organism>
<dbReference type="InterPro" id="IPR043567">
    <property type="entry name" value="SYTL1-5_C2B"/>
</dbReference>
<evidence type="ECO:0000256" key="4">
    <source>
        <dbReference type="SAM" id="MobiDB-lite"/>
    </source>
</evidence>
<keyword evidence="2" id="KW-0677">Repeat</keyword>
<dbReference type="Pfam" id="PF02318">
    <property type="entry name" value="FYVE_2"/>
    <property type="match status" value="1"/>
</dbReference>
<reference evidence="7" key="1">
    <citation type="submission" date="2021-01" db="EMBL/GenBank/DDBJ databases">
        <authorList>
            <person name="Zahm M."/>
            <person name="Roques C."/>
            <person name="Cabau C."/>
            <person name="Klopp C."/>
            <person name="Donnadieu C."/>
            <person name="Jouanno E."/>
            <person name="Lampietro C."/>
            <person name="Louis A."/>
            <person name="Herpin A."/>
            <person name="Echchiki A."/>
            <person name="Berthelot C."/>
            <person name="Parey E."/>
            <person name="Roest-Crollius H."/>
            <person name="Braasch I."/>
            <person name="Postlethwait J."/>
            <person name="Bobe J."/>
            <person name="Montfort J."/>
            <person name="Bouchez O."/>
            <person name="Begum T."/>
            <person name="Mejri S."/>
            <person name="Adams A."/>
            <person name="Chen W.-J."/>
            <person name="Guiguen Y."/>
        </authorList>
    </citation>
    <scope>NUCLEOTIDE SEQUENCE</scope>
    <source>
        <strain evidence="7">YG-15Mar2019-1</strain>
        <tissue evidence="7">Brain</tissue>
    </source>
</reference>
<dbReference type="CDD" id="cd15764">
    <property type="entry name" value="FYVE_Slp4"/>
    <property type="match status" value="1"/>
</dbReference>
<feature type="domain" description="C2" evidence="5">
    <location>
        <begin position="392"/>
        <end position="514"/>
    </location>
</feature>
<dbReference type="CDD" id="cd04020">
    <property type="entry name" value="C2B_SLP_1-2-3-4"/>
    <property type="match status" value="1"/>
</dbReference>
<dbReference type="FunFam" id="3.30.40.10:FF:000018">
    <property type="entry name" value="Synaptotagmin-like 5, isoform CRA_a"/>
    <property type="match status" value="1"/>
</dbReference>
<dbReference type="GO" id="GO:0006886">
    <property type="term" value="P:intracellular protein transport"/>
    <property type="evidence" value="ECO:0007669"/>
    <property type="project" value="InterPro"/>
</dbReference>
<dbReference type="GO" id="GO:0006887">
    <property type="term" value="P:exocytosis"/>
    <property type="evidence" value="ECO:0007669"/>
    <property type="project" value="TreeGrafter"/>
</dbReference>
<dbReference type="FunFam" id="2.60.40.150:FF:000006">
    <property type="entry name" value="Synaptotagmin-like 5, isoform CRA_a"/>
    <property type="match status" value="1"/>
</dbReference>
<evidence type="ECO:0000256" key="3">
    <source>
        <dbReference type="ARBA" id="ARBA00023136"/>
    </source>
</evidence>
<feature type="domain" description="C2" evidence="5">
    <location>
        <begin position="544"/>
        <end position="669"/>
    </location>
</feature>
<evidence type="ECO:0000313" key="7">
    <source>
        <dbReference type="EMBL" id="KAG7484235.1"/>
    </source>
</evidence>
<feature type="domain" description="RabBD" evidence="6">
    <location>
        <begin position="7"/>
        <end position="123"/>
    </location>
</feature>
<feature type="compositionally biased region" description="Basic and acidic residues" evidence="4">
    <location>
        <begin position="229"/>
        <end position="238"/>
    </location>
</feature>
<feature type="region of interest" description="Disordered" evidence="4">
    <location>
        <begin position="321"/>
        <end position="341"/>
    </location>
</feature>
<dbReference type="AlphaFoldDB" id="A0A9D3QFF1"/>
<comment type="subcellular location">
    <subcellularLocation>
        <location evidence="1">Membrane</location>
        <topology evidence="1">Peripheral membrane protein</topology>
    </subcellularLocation>
</comment>
<dbReference type="Proteomes" id="UP001046870">
    <property type="component" value="Chromosome 3"/>
</dbReference>
<feature type="region of interest" description="Disordered" evidence="4">
    <location>
        <begin position="155"/>
        <end position="265"/>
    </location>
</feature>
<dbReference type="EMBL" id="JAFDVH010000003">
    <property type="protein sequence ID" value="KAG7484235.1"/>
    <property type="molecule type" value="Genomic_DNA"/>
</dbReference>